<dbReference type="RefSeq" id="WP_152284187.1">
    <property type="nucleotide sequence ID" value="NZ_WFLI01000030.1"/>
</dbReference>
<evidence type="ECO:0000256" key="1">
    <source>
        <dbReference type="ARBA" id="ARBA00001933"/>
    </source>
</evidence>
<evidence type="ECO:0000313" key="8">
    <source>
        <dbReference type="Proteomes" id="UP000468717"/>
    </source>
</evidence>
<evidence type="ECO:0000256" key="3">
    <source>
        <dbReference type="ARBA" id="ARBA00022576"/>
    </source>
</evidence>
<dbReference type="PROSITE" id="PS00600">
    <property type="entry name" value="AA_TRANSFER_CLASS_3"/>
    <property type="match status" value="1"/>
</dbReference>
<evidence type="ECO:0000313" key="7">
    <source>
        <dbReference type="EMBL" id="KAB8062795.1"/>
    </source>
</evidence>
<organism evidence="7 8">
    <name type="scientific">Janthinobacterium violaceinigrum</name>
    <dbReference type="NCBI Taxonomy" id="2654252"/>
    <lineage>
        <taxon>Bacteria</taxon>
        <taxon>Pseudomonadati</taxon>
        <taxon>Pseudomonadota</taxon>
        <taxon>Betaproteobacteria</taxon>
        <taxon>Burkholderiales</taxon>
        <taxon>Oxalobacteraceae</taxon>
        <taxon>Janthinobacterium</taxon>
    </lineage>
</organism>
<dbReference type="GO" id="GO:0030170">
    <property type="term" value="F:pyridoxal phosphate binding"/>
    <property type="evidence" value="ECO:0007669"/>
    <property type="project" value="InterPro"/>
</dbReference>
<keyword evidence="3 7" id="KW-0032">Aminotransferase</keyword>
<dbReference type="Proteomes" id="UP000468717">
    <property type="component" value="Unassembled WGS sequence"/>
</dbReference>
<dbReference type="GO" id="GO:0005829">
    <property type="term" value="C:cytosol"/>
    <property type="evidence" value="ECO:0007669"/>
    <property type="project" value="TreeGrafter"/>
</dbReference>
<dbReference type="CDD" id="cd00610">
    <property type="entry name" value="OAT_like"/>
    <property type="match status" value="1"/>
</dbReference>
<accession>A0A6I1HVZ5</accession>
<keyword evidence="4 7" id="KW-0808">Transferase</keyword>
<gene>
    <name evidence="7" type="ORF">GCN75_21275</name>
</gene>
<evidence type="ECO:0000256" key="4">
    <source>
        <dbReference type="ARBA" id="ARBA00022679"/>
    </source>
</evidence>
<dbReference type="Gene3D" id="3.40.640.10">
    <property type="entry name" value="Type I PLP-dependent aspartate aminotransferase-like (Major domain)"/>
    <property type="match status" value="1"/>
</dbReference>
<dbReference type="InterPro" id="IPR015424">
    <property type="entry name" value="PyrdxlP-dep_Trfase"/>
</dbReference>
<comment type="similarity">
    <text evidence="2 6">Belongs to the class-III pyridoxal-phosphate-dependent aminotransferase family.</text>
</comment>
<dbReference type="Gene3D" id="3.90.1150.10">
    <property type="entry name" value="Aspartate Aminotransferase, domain 1"/>
    <property type="match status" value="1"/>
</dbReference>
<dbReference type="PANTHER" id="PTHR43094">
    <property type="entry name" value="AMINOTRANSFERASE"/>
    <property type="match status" value="1"/>
</dbReference>
<comment type="cofactor">
    <cofactor evidence="1">
        <name>pyridoxal 5'-phosphate</name>
        <dbReference type="ChEBI" id="CHEBI:597326"/>
    </cofactor>
</comment>
<evidence type="ECO:0000256" key="2">
    <source>
        <dbReference type="ARBA" id="ARBA00008954"/>
    </source>
</evidence>
<dbReference type="InterPro" id="IPR015421">
    <property type="entry name" value="PyrdxlP-dep_Trfase_major"/>
</dbReference>
<dbReference type="InterPro" id="IPR049704">
    <property type="entry name" value="Aminotrans_3_PPA_site"/>
</dbReference>
<comment type="caution">
    <text evidence="7">The sequence shown here is derived from an EMBL/GenBank/DDBJ whole genome shotgun (WGS) entry which is preliminary data.</text>
</comment>
<sequence>MSTTNNPLAPSAALVASVAQKNAVPQVYDTAAIQQMDSAHYLHPFTNFQDLASKGARVMVRGDGVYLWDSQGRKIVDGMSGLWCVNVGYGRTSISQAVYRQMETLPFYNSFFGTTNVPAAQLAAKLAQISPPQFQHVFFTSSGSEGNDTNLRMVRRYWDILGHKERHTVISRHNAYHGSTVAGASLGGMDGMHAQGGLPIPGIAHIGQPNYLEAGHGLTPEEFGIKAACWLEDKILEIGAGKVAAFIGEPVQGAGGVIIPPSTYWPEIQRICDKYGILLIADEVICGFGRLGRWFGSELFGIRPDLITFAKGVTSGYVPLGGVLVGDRVAKVLIEQGGEFTHGFTYSGHPVACAAALENIRIIEEEQLVAKVADDTGPYLKQCFASLGEHPLVGYADSCGLVAGLNLVRRKGATVHDNELFDEDQGVGMICRGHMFDNGVIMRAVGERMIVAPPLVMTRAQIDEMVGLIRVCLDKTLADVQAKGWV</sequence>
<dbReference type="NCBIfam" id="NF005682">
    <property type="entry name" value="PRK07480.1"/>
    <property type="match status" value="1"/>
</dbReference>
<dbReference type="InterPro" id="IPR005814">
    <property type="entry name" value="Aminotrans_3"/>
</dbReference>
<dbReference type="GO" id="GO:0008483">
    <property type="term" value="F:transaminase activity"/>
    <property type="evidence" value="ECO:0007669"/>
    <property type="project" value="UniProtKB-KW"/>
</dbReference>
<protein>
    <submittedName>
        <fullName evidence="7">Aminotransferase class III-fold pyridoxal phosphate-dependent enzyme</fullName>
    </submittedName>
</protein>
<dbReference type="FunFam" id="3.40.640.10:FF:000014">
    <property type="entry name" value="Adenosylmethionine-8-amino-7-oxononanoate aminotransferase, probable"/>
    <property type="match status" value="1"/>
</dbReference>
<dbReference type="AlphaFoldDB" id="A0A6I1HVZ5"/>
<dbReference type="InterPro" id="IPR015422">
    <property type="entry name" value="PyrdxlP-dep_Trfase_small"/>
</dbReference>
<evidence type="ECO:0000256" key="5">
    <source>
        <dbReference type="ARBA" id="ARBA00022898"/>
    </source>
</evidence>
<dbReference type="SUPFAM" id="SSF53383">
    <property type="entry name" value="PLP-dependent transferases"/>
    <property type="match status" value="1"/>
</dbReference>
<evidence type="ECO:0000256" key="6">
    <source>
        <dbReference type="RuleBase" id="RU003560"/>
    </source>
</evidence>
<reference evidence="7 8" key="1">
    <citation type="submission" date="2019-10" db="EMBL/GenBank/DDBJ databases">
        <title>Three novel species isolated from a subtropical stream in China.</title>
        <authorList>
            <person name="Lu H."/>
        </authorList>
    </citation>
    <scope>NUCLEOTIDE SEQUENCE [LARGE SCALE GENOMIC DNA]</scope>
    <source>
        <strain evidence="7 8">FT13W</strain>
    </source>
</reference>
<name>A0A6I1HVZ5_9BURK</name>
<dbReference type="PANTHER" id="PTHR43094:SF1">
    <property type="entry name" value="AMINOTRANSFERASE CLASS-III"/>
    <property type="match status" value="1"/>
</dbReference>
<keyword evidence="5 6" id="KW-0663">Pyridoxal phosphate</keyword>
<dbReference type="EMBL" id="WFLI01000030">
    <property type="protein sequence ID" value="KAB8062795.1"/>
    <property type="molecule type" value="Genomic_DNA"/>
</dbReference>
<proteinExistence type="inferred from homology"/>
<dbReference type="Pfam" id="PF00202">
    <property type="entry name" value="Aminotran_3"/>
    <property type="match status" value="1"/>
</dbReference>
<dbReference type="PIRSF" id="PIRSF000521">
    <property type="entry name" value="Transaminase_4ab_Lys_Orn"/>
    <property type="match status" value="1"/>
</dbReference>
<keyword evidence="8" id="KW-1185">Reference proteome</keyword>